<sequence>MPMFHPDIQDLISKMLVVDPTQRITLAEIKQHPAFRLHLPPDYILPTPFPLPHIEDPIDPSTIQPQLLKVMQQIGYKDDKELAEDLTCSGHTMAKVFHYMLTRQTDQTALPWEEAHHFHMTCQPEVSNIENDDNEVKELNNPEELIAPVPVNMSPGSVYSLAQKADWAIGDSVMIAYEQEDVLNSIHGSVPLIMTSVQNLMNELKYDWFHPDDWRLVARSQQLTYITFDVEIIDSDCINLYVRMNIGSEQQFKEVVEKARQALQTQNVNLDENILTDSKDEFVPDLDA</sequence>
<keyword evidence="1" id="KW-0808">Transferase</keyword>
<reference evidence="1" key="1">
    <citation type="submission" date="2016-10" db="EMBL/GenBank/DDBJ databases">
        <authorList>
            <person name="Benchimol M."/>
            <person name="Almeida L.G."/>
            <person name="Vasconcelos A.T."/>
            <person name="Perreira-Neves A."/>
            <person name="Rosa I.A."/>
            <person name="Tasca T."/>
            <person name="Bogo M.R."/>
            <person name="de Souza W."/>
        </authorList>
    </citation>
    <scope>NUCLEOTIDE SEQUENCE [LARGE SCALE GENOMIC DNA]</scope>
    <source>
        <strain evidence="1">K</strain>
    </source>
</reference>
<dbReference type="GO" id="GO:0016301">
    <property type="term" value="F:kinase activity"/>
    <property type="evidence" value="ECO:0007669"/>
    <property type="project" value="UniProtKB-KW"/>
</dbReference>
<dbReference type="RefSeq" id="XP_068361838.1">
    <property type="nucleotide sequence ID" value="XM_068492096.1"/>
</dbReference>
<organism evidence="1 2">
    <name type="scientific">Tritrichomonas foetus</name>
    <dbReference type="NCBI Taxonomy" id="1144522"/>
    <lineage>
        <taxon>Eukaryota</taxon>
        <taxon>Metamonada</taxon>
        <taxon>Parabasalia</taxon>
        <taxon>Tritrichomonadida</taxon>
        <taxon>Tritrichomonadidae</taxon>
        <taxon>Tritrichomonas</taxon>
    </lineage>
</organism>
<name>A0A1J4KGD0_9EUKA</name>
<dbReference type="SUPFAM" id="SSF56112">
    <property type="entry name" value="Protein kinase-like (PK-like)"/>
    <property type="match status" value="1"/>
</dbReference>
<dbReference type="Proteomes" id="UP000179807">
    <property type="component" value="Unassembled WGS sequence"/>
</dbReference>
<dbReference type="AlphaFoldDB" id="A0A1J4KGD0"/>
<comment type="caution">
    <text evidence="1">The sequence shown here is derived from an EMBL/GenBank/DDBJ whole genome shotgun (WGS) entry which is preliminary data.</text>
</comment>
<dbReference type="VEuPathDB" id="TrichDB:TRFO_04774"/>
<dbReference type="Gene3D" id="1.10.510.10">
    <property type="entry name" value="Transferase(Phosphotransferase) domain 1"/>
    <property type="match status" value="1"/>
</dbReference>
<evidence type="ECO:0000313" key="1">
    <source>
        <dbReference type="EMBL" id="OHT08702.1"/>
    </source>
</evidence>
<dbReference type="GeneID" id="94826800"/>
<keyword evidence="1" id="KW-0418">Kinase</keyword>
<accession>A0A1J4KGD0</accession>
<protein>
    <submittedName>
        <fullName evidence="1">CAMK family protein kinase</fullName>
    </submittedName>
</protein>
<proteinExistence type="predicted"/>
<keyword evidence="2" id="KW-1185">Reference proteome</keyword>
<dbReference type="InterPro" id="IPR011009">
    <property type="entry name" value="Kinase-like_dom_sf"/>
</dbReference>
<evidence type="ECO:0000313" key="2">
    <source>
        <dbReference type="Proteomes" id="UP000179807"/>
    </source>
</evidence>
<dbReference type="EMBL" id="MLAK01000660">
    <property type="protein sequence ID" value="OHT08702.1"/>
    <property type="molecule type" value="Genomic_DNA"/>
</dbReference>
<gene>
    <name evidence="1" type="ORF">TRFO_04774</name>
</gene>